<gene>
    <name evidence="11" type="ORF">FIV39_31240</name>
</gene>
<evidence type="ECO:0000256" key="6">
    <source>
        <dbReference type="ARBA" id="ARBA00023125"/>
    </source>
</evidence>
<dbReference type="Gene3D" id="3.90.220.10">
    <property type="entry name" value="Adenine-n6-DNA-methyltransferase Taqi, Chain A, domain 2"/>
    <property type="match status" value="1"/>
</dbReference>
<keyword evidence="6" id="KW-0238">DNA-binding</keyword>
<dbReference type="Pfam" id="PF12950">
    <property type="entry name" value="TaqI_C"/>
    <property type="match status" value="1"/>
</dbReference>
<dbReference type="Pfam" id="PF07669">
    <property type="entry name" value="Eco57I"/>
    <property type="match status" value="1"/>
</dbReference>
<dbReference type="EC" id="2.1.1.72" evidence="1"/>
<dbReference type="GO" id="GO:0009307">
    <property type="term" value="P:DNA restriction-modification system"/>
    <property type="evidence" value="ECO:0007669"/>
    <property type="project" value="UniProtKB-KW"/>
</dbReference>
<evidence type="ECO:0000259" key="10">
    <source>
        <dbReference type="Pfam" id="PF12950"/>
    </source>
</evidence>
<dbReference type="PRINTS" id="PR00507">
    <property type="entry name" value="N12N6MTFRASE"/>
</dbReference>
<accession>A0A5C5NKN9</accession>
<feature type="domain" description="Type II methyltransferase M.TaqI-like" evidence="9">
    <location>
        <begin position="461"/>
        <end position="644"/>
    </location>
</feature>
<evidence type="ECO:0000256" key="5">
    <source>
        <dbReference type="ARBA" id="ARBA00022747"/>
    </source>
</evidence>
<keyword evidence="11" id="KW-0540">Nuclease</keyword>
<dbReference type="InterPro" id="IPR011639">
    <property type="entry name" value="MethylTrfase_TaqI-like_dom"/>
</dbReference>
<dbReference type="OrthoDB" id="9782445at2"/>
<dbReference type="GO" id="GO:0032259">
    <property type="term" value="P:methylation"/>
    <property type="evidence" value="ECO:0007669"/>
    <property type="project" value="UniProtKB-KW"/>
</dbReference>
<dbReference type="InterPro" id="IPR029063">
    <property type="entry name" value="SAM-dependent_MTases_sf"/>
</dbReference>
<keyword evidence="4" id="KW-0949">S-adenosyl-L-methionine</keyword>
<dbReference type="InterPro" id="IPR025931">
    <property type="entry name" value="TaqI_C"/>
</dbReference>
<comment type="catalytic activity">
    <reaction evidence="7">
        <text>a 2'-deoxyadenosine in DNA + S-adenosyl-L-methionine = an N(6)-methyl-2'-deoxyadenosine in DNA + S-adenosyl-L-homocysteine + H(+)</text>
        <dbReference type="Rhea" id="RHEA:15197"/>
        <dbReference type="Rhea" id="RHEA-COMP:12418"/>
        <dbReference type="Rhea" id="RHEA-COMP:12419"/>
        <dbReference type="ChEBI" id="CHEBI:15378"/>
        <dbReference type="ChEBI" id="CHEBI:57856"/>
        <dbReference type="ChEBI" id="CHEBI:59789"/>
        <dbReference type="ChEBI" id="CHEBI:90615"/>
        <dbReference type="ChEBI" id="CHEBI:90616"/>
        <dbReference type="EC" id="2.1.1.72"/>
    </reaction>
</comment>
<dbReference type="GO" id="GO:0005524">
    <property type="term" value="F:ATP binding"/>
    <property type="evidence" value="ECO:0007669"/>
    <property type="project" value="UniProtKB-KW"/>
</dbReference>
<evidence type="ECO:0000313" key="12">
    <source>
        <dbReference type="Proteomes" id="UP000317267"/>
    </source>
</evidence>
<protein>
    <recommendedName>
        <fullName evidence="1">site-specific DNA-methyltransferase (adenine-specific)</fullName>
        <ecNumber evidence="1">2.1.1.72</ecNumber>
    </recommendedName>
</protein>
<sequence length="973" mass="111095">MLAPSTILTLIENFERNFDAYINGQYNETQVRRDFIDPLFKALGWDMDNSLGYAEAYRDVIHEDTIKVGLSTRAPDYSFRVGGARKFFLEAKKPSVNVKEAAEPAFQLRRYGWSAKLPLSIVTNFEEFAVYDCRQKPNKSDKASKSRLFYCTFRDYAERWGEIAEIFSKDAVLKGSFDKYAGTAKGKRGTTEVDRAFLEEIEGWRVLLARNIALRNTNLNQRELNFAVQQTIDRIIFLRICEDRGIEPYGRLQALVNGKDTYARLTKLFREADDRYNSGLFHFTEEKGRAGAPDKFTPHLSIDDKPLKEIFKNLYYPDCPYEFSVLGADILGSVYEQFLGKIIRLTAGSRAVVEDKPEVKKAGGVFYTPAYIVQYIVQHTVGKLLEGKTSKQAEGIRIVDPACGSGSFLIGAYQYLLDWYLARYVEEGTVKHSKGKAARIRPSTSGNWRLTTAEKKRLLLEHIYGVDIDTQAVEVTKLSLLLKVLEGESGESLNSQMKLFHDRVLPDLDLNIQCGNSLISPDFNNMQLELDDEAVQRINVFDWQAAFPQVFQAGGFDAVIGNPPYVDIKSLPEIYVRYLFENYSCSNSRINLFAAFIEKTLGICKQKKFAHSMIVPTALLTQESYRTLRKMIVDNYQVSSVVRLPNESFGVAAGDVKVDTAIFVFQEKNKIPPPIQVINYAGYERVSVIDPSTSHACVSVPHKQWSMPHDYMWSLNTGLNENNVLQKIESRTVPLEMCADFCLGLTPYDKYKGHTEDQIKGRVFHAASKKGSTFKPLLAGNDVGRYWVKWNGEQWINYGPWLGAARQQRFFSEQRILVKQIIDWTSKRIWASITEDELYNTQNAFNLLAKQGFNLKYLLGIINSKLMTFYHSKKFLDEFKMRFQKILIKDARRFPIRVIEPTNKIDQTTHDKLVTLVDKMLTQQKLFVAAKLPQDAAQLQRQIHNTDKQIDQLVYTLYGLTDKEIGLVEGAGQ</sequence>
<keyword evidence="5" id="KW-0680">Restriction system</keyword>
<dbReference type="InterPro" id="IPR023135">
    <property type="entry name" value="N6_DNA_MeTrfase_TaqI_C"/>
</dbReference>
<dbReference type="AlphaFoldDB" id="A0A5C5NKN9"/>
<dbReference type="Gene3D" id="3.90.1570.30">
    <property type="match status" value="1"/>
</dbReference>
<dbReference type="InterPro" id="IPR050953">
    <property type="entry name" value="N4_N6_ade-DNA_methylase"/>
</dbReference>
<evidence type="ECO:0000256" key="4">
    <source>
        <dbReference type="ARBA" id="ARBA00022691"/>
    </source>
</evidence>
<evidence type="ECO:0000256" key="7">
    <source>
        <dbReference type="ARBA" id="ARBA00047942"/>
    </source>
</evidence>
<dbReference type="InterPro" id="IPR007409">
    <property type="entry name" value="Restrct_endonuc_type1_HsdR_N"/>
</dbReference>
<dbReference type="Gene3D" id="3.40.50.150">
    <property type="entry name" value="Vaccinia Virus protein VP39"/>
    <property type="match status" value="1"/>
</dbReference>
<dbReference type="PANTHER" id="PTHR33841">
    <property type="entry name" value="DNA METHYLTRANSFERASE YEEA-RELATED"/>
    <property type="match status" value="1"/>
</dbReference>
<comment type="caution">
    <text evidence="11">The sequence shown here is derived from an EMBL/GenBank/DDBJ whole genome shotgun (WGS) entry which is preliminary data.</text>
</comment>
<keyword evidence="11" id="KW-0378">Hydrolase</keyword>
<dbReference type="RefSeq" id="WP_146371690.1">
    <property type="nucleotide sequence ID" value="NZ_VFES01000036.1"/>
</dbReference>
<evidence type="ECO:0000256" key="1">
    <source>
        <dbReference type="ARBA" id="ARBA00011900"/>
    </source>
</evidence>
<organism evidence="11 12">
    <name type="scientific">Pseudomonas grimontii</name>
    <dbReference type="NCBI Taxonomy" id="129847"/>
    <lineage>
        <taxon>Bacteria</taxon>
        <taxon>Pseudomonadati</taxon>
        <taxon>Pseudomonadota</taxon>
        <taxon>Gammaproteobacteria</taxon>
        <taxon>Pseudomonadales</taxon>
        <taxon>Pseudomonadaceae</taxon>
        <taxon>Pseudomonas</taxon>
    </lineage>
</organism>
<dbReference type="Proteomes" id="UP000317267">
    <property type="component" value="Unassembled WGS sequence"/>
</dbReference>
<dbReference type="GO" id="GO:0009035">
    <property type="term" value="F:type I site-specific deoxyribonuclease activity"/>
    <property type="evidence" value="ECO:0007669"/>
    <property type="project" value="UniProtKB-EC"/>
</dbReference>
<evidence type="ECO:0000259" key="9">
    <source>
        <dbReference type="Pfam" id="PF07669"/>
    </source>
</evidence>
<evidence type="ECO:0000313" key="11">
    <source>
        <dbReference type="EMBL" id="TWR53723.1"/>
    </source>
</evidence>
<evidence type="ECO:0000256" key="2">
    <source>
        <dbReference type="ARBA" id="ARBA00022603"/>
    </source>
</evidence>
<proteinExistence type="predicted"/>
<keyword evidence="11" id="KW-0255">Endonuclease</keyword>
<keyword evidence="3" id="KW-0808">Transferase</keyword>
<feature type="domain" description="Restriction endonuclease type I HsdR N-terminal" evidence="8">
    <location>
        <begin position="60"/>
        <end position="139"/>
    </location>
</feature>
<dbReference type="PANTHER" id="PTHR33841:SF1">
    <property type="entry name" value="DNA METHYLTRANSFERASE A"/>
    <property type="match status" value="1"/>
</dbReference>
<dbReference type="Pfam" id="PF04313">
    <property type="entry name" value="HSDR_N"/>
    <property type="match status" value="1"/>
</dbReference>
<feature type="domain" description="TaqI-like C-terminal specificity" evidence="10">
    <location>
        <begin position="775"/>
        <end position="896"/>
    </location>
</feature>
<dbReference type="SUPFAM" id="SSF53335">
    <property type="entry name" value="S-adenosyl-L-methionine-dependent methyltransferases"/>
    <property type="match status" value="1"/>
</dbReference>
<evidence type="ECO:0000256" key="3">
    <source>
        <dbReference type="ARBA" id="ARBA00022679"/>
    </source>
</evidence>
<dbReference type="InterPro" id="IPR002052">
    <property type="entry name" value="DNA_methylase_N6_adenine_CS"/>
</dbReference>
<dbReference type="EMBL" id="VFES01000036">
    <property type="protein sequence ID" value="TWR53723.1"/>
    <property type="molecule type" value="Genomic_DNA"/>
</dbReference>
<dbReference type="GO" id="GO:0009007">
    <property type="term" value="F:site-specific DNA-methyltransferase (adenine-specific) activity"/>
    <property type="evidence" value="ECO:0007669"/>
    <property type="project" value="UniProtKB-EC"/>
</dbReference>
<evidence type="ECO:0000259" key="8">
    <source>
        <dbReference type="Pfam" id="PF04313"/>
    </source>
</evidence>
<reference evidence="11 12" key="1">
    <citation type="submission" date="2019-06" db="EMBL/GenBank/DDBJ databases">
        <title>Pseudomonas bimorpha sp. nov. isolated from bovine raw milk and skim milk concentrate.</title>
        <authorList>
            <person name="Hofmann K."/>
            <person name="Huptas C."/>
            <person name="Doll E."/>
            <person name="Scherer S."/>
            <person name="Wenning M."/>
        </authorList>
    </citation>
    <scope>NUCLEOTIDE SEQUENCE [LARGE SCALE GENOMIC DNA]</scope>
    <source>
        <strain evidence="11 12">DSM 17515</strain>
    </source>
</reference>
<dbReference type="PROSITE" id="PS00092">
    <property type="entry name" value="N6_MTASE"/>
    <property type="match status" value="1"/>
</dbReference>
<keyword evidence="2" id="KW-0489">Methyltransferase</keyword>
<name>A0A5C5NKN9_9PSED</name>
<dbReference type="GO" id="GO:0003677">
    <property type="term" value="F:DNA binding"/>
    <property type="evidence" value="ECO:0007669"/>
    <property type="project" value="UniProtKB-KW"/>
</dbReference>